<evidence type="ECO:0000256" key="1">
    <source>
        <dbReference type="SAM" id="MobiDB-lite"/>
    </source>
</evidence>
<proteinExistence type="predicted"/>
<dbReference type="AlphaFoldDB" id="A0AAP0EJQ7"/>
<dbReference type="Proteomes" id="UP001420932">
    <property type="component" value="Unassembled WGS sequence"/>
</dbReference>
<dbReference type="EMBL" id="JBBNAF010000012">
    <property type="protein sequence ID" value="KAK9093440.1"/>
    <property type="molecule type" value="Genomic_DNA"/>
</dbReference>
<reference evidence="2 3" key="1">
    <citation type="submission" date="2024-01" db="EMBL/GenBank/DDBJ databases">
        <title>Genome assemblies of Stephania.</title>
        <authorList>
            <person name="Yang L."/>
        </authorList>
    </citation>
    <scope>NUCLEOTIDE SEQUENCE [LARGE SCALE GENOMIC DNA]</scope>
    <source>
        <strain evidence="2">YNDBR</strain>
        <tissue evidence="2">Leaf</tissue>
    </source>
</reference>
<sequence length="114" mass="12036">MESSSFVKITPHCPLLLRLVRDRSVLQSATVPLLHAVHCAAAVADSLLLLVGVTAHRRSPGEPRRCLSSSPTATPPPTAAAASRPPACWYNGGSPTFASGATHHRRSQCATAFR</sequence>
<protein>
    <submittedName>
        <fullName evidence="2">Uncharacterized protein</fullName>
    </submittedName>
</protein>
<evidence type="ECO:0000313" key="3">
    <source>
        <dbReference type="Proteomes" id="UP001420932"/>
    </source>
</evidence>
<comment type="caution">
    <text evidence="2">The sequence shown here is derived from an EMBL/GenBank/DDBJ whole genome shotgun (WGS) entry which is preliminary data.</text>
</comment>
<organism evidence="2 3">
    <name type="scientific">Stephania yunnanensis</name>
    <dbReference type="NCBI Taxonomy" id="152371"/>
    <lineage>
        <taxon>Eukaryota</taxon>
        <taxon>Viridiplantae</taxon>
        <taxon>Streptophyta</taxon>
        <taxon>Embryophyta</taxon>
        <taxon>Tracheophyta</taxon>
        <taxon>Spermatophyta</taxon>
        <taxon>Magnoliopsida</taxon>
        <taxon>Ranunculales</taxon>
        <taxon>Menispermaceae</taxon>
        <taxon>Menispermoideae</taxon>
        <taxon>Cissampelideae</taxon>
        <taxon>Stephania</taxon>
    </lineage>
</organism>
<gene>
    <name evidence="2" type="ORF">Syun_028351</name>
</gene>
<keyword evidence="3" id="KW-1185">Reference proteome</keyword>
<feature type="region of interest" description="Disordered" evidence="1">
    <location>
        <begin position="58"/>
        <end position="85"/>
    </location>
</feature>
<name>A0AAP0EJQ7_9MAGN</name>
<accession>A0AAP0EJQ7</accession>
<evidence type="ECO:0000313" key="2">
    <source>
        <dbReference type="EMBL" id="KAK9093440.1"/>
    </source>
</evidence>